<evidence type="ECO:0000256" key="5">
    <source>
        <dbReference type="SAM" id="Phobius"/>
    </source>
</evidence>
<reference evidence="8" key="1">
    <citation type="submission" date="2022-01" db="EMBL/GenBank/DDBJ databases">
        <title>Collection of gut derived symbiotic bacterial strains cultured from healthy donors.</title>
        <authorList>
            <person name="Lin H."/>
            <person name="Kohout C."/>
            <person name="Waligurski E."/>
            <person name="Pamer E.G."/>
        </authorList>
    </citation>
    <scope>NUCLEOTIDE SEQUENCE</scope>
    <source>
        <strain evidence="8">DFI.7.46</strain>
    </source>
</reference>
<keyword evidence="5" id="KW-0472">Membrane</keyword>
<keyword evidence="3 6" id="KW-0732">Signal</keyword>
<evidence type="ECO:0000256" key="4">
    <source>
        <dbReference type="ARBA" id="ARBA00023088"/>
    </source>
</evidence>
<sequence length="608" mass="63946">MAASNVAAVCAVFALVLPGGVALAADPPAAGNEVPNGPDSPIVSYKGNKVDTFNFPFTEQTKAVVLPDGQNGWGWDPATATLTLRNYDNSKVVASQDDKLASNPKDQNARTRVVLFETKKKVTVKFEGTNHLATNFGSGVTAESAVFMLKNSGEHDAGGLELVGDDDASLTLETRATNATSVTNVIHFYSAQAKNSPLVFKSGSVNMKMSTTESACAAASKDHKIPGEFLRHTNDVQILGNASLTQTINSTCKDKTAYKALLAGNVKGSESRVLFDTTKPVTLATTGNSYSMNEWSWVDRKAYPVHCDYSGKAPVNFTEGGVPGCLPRSTNENVLIGSISPVNLRYQNPLPDEENPGSYLKLGQFLNEDSSSKNTIVPTESMPIAVGQVFPITVTNGVASHGKFAINKAFTDDKTAIAADADVTVKADTAPAGQTFDKWVATDNTSLPAGLDESAEQTTFSMPASAVALKATYKPLPAPAWNDSKVTPGNDVNIPNTGGPVQKGTMVSTDGPGKAELNKDGSITVTADPKAKAGDTITVTVKDAQGNTVDTIAVKVYQDQRENNTKTQPKTGKNLPKTGTSMGALGLASAVLIPAGMGLVLARRRRQN</sequence>
<evidence type="ECO:0000256" key="3">
    <source>
        <dbReference type="ARBA" id="ARBA00022729"/>
    </source>
</evidence>
<dbReference type="InterPro" id="IPR044060">
    <property type="entry name" value="Bacterial_rp_domain"/>
</dbReference>
<evidence type="ECO:0000256" key="2">
    <source>
        <dbReference type="ARBA" id="ARBA00022525"/>
    </source>
</evidence>
<evidence type="ECO:0000313" key="8">
    <source>
        <dbReference type="EMBL" id="MCG4618230.1"/>
    </source>
</evidence>
<evidence type="ECO:0000313" key="9">
    <source>
        <dbReference type="Proteomes" id="UP001200537"/>
    </source>
</evidence>
<name>A0AAJ1BDX3_9ACTO</name>
<keyword evidence="1" id="KW-0134">Cell wall</keyword>
<keyword evidence="5" id="KW-1133">Transmembrane helix</keyword>
<accession>A0AAJ1BDX3</accession>
<dbReference type="InterPro" id="IPR019931">
    <property type="entry name" value="LPXTG_anchor"/>
</dbReference>
<feature type="chain" id="PRO_5042504254" description="Gram-positive cocci surface proteins LPxTG domain-containing protein" evidence="6">
    <location>
        <begin position="25"/>
        <end position="608"/>
    </location>
</feature>
<feature type="signal peptide" evidence="6">
    <location>
        <begin position="1"/>
        <end position="24"/>
    </location>
</feature>
<dbReference type="Pfam" id="PF18998">
    <property type="entry name" value="Flg_new_2"/>
    <property type="match status" value="1"/>
</dbReference>
<keyword evidence="4" id="KW-0572">Peptidoglycan-anchor</keyword>
<dbReference type="AlphaFoldDB" id="A0AAJ1BDX3"/>
<evidence type="ECO:0000259" key="7">
    <source>
        <dbReference type="PROSITE" id="PS50847"/>
    </source>
</evidence>
<dbReference type="Proteomes" id="UP001200537">
    <property type="component" value="Unassembled WGS sequence"/>
</dbReference>
<evidence type="ECO:0000256" key="1">
    <source>
        <dbReference type="ARBA" id="ARBA00022512"/>
    </source>
</evidence>
<protein>
    <recommendedName>
        <fullName evidence="7">Gram-positive cocci surface proteins LPxTG domain-containing protein</fullName>
    </recommendedName>
</protein>
<feature type="domain" description="Gram-positive cocci surface proteins LPxTG" evidence="7">
    <location>
        <begin position="575"/>
        <end position="608"/>
    </location>
</feature>
<dbReference type="Pfam" id="PF17963">
    <property type="entry name" value="Big_9"/>
    <property type="match status" value="1"/>
</dbReference>
<dbReference type="Pfam" id="PF00746">
    <property type="entry name" value="Gram_pos_anchor"/>
    <property type="match status" value="1"/>
</dbReference>
<evidence type="ECO:0000256" key="6">
    <source>
        <dbReference type="SAM" id="SignalP"/>
    </source>
</evidence>
<dbReference type="EMBL" id="JAKNHJ010000013">
    <property type="protein sequence ID" value="MCG4618230.1"/>
    <property type="molecule type" value="Genomic_DNA"/>
</dbReference>
<feature type="transmembrane region" description="Helical" evidence="5">
    <location>
        <begin position="582"/>
        <end position="602"/>
    </location>
</feature>
<keyword evidence="5" id="KW-0812">Transmembrane</keyword>
<comment type="caution">
    <text evidence="8">The sequence shown here is derived from an EMBL/GenBank/DDBJ whole genome shotgun (WGS) entry which is preliminary data.</text>
</comment>
<gene>
    <name evidence="8" type="ORF">L0M99_06955</name>
</gene>
<dbReference type="PROSITE" id="PS50847">
    <property type="entry name" value="GRAM_POS_ANCHORING"/>
    <property type="match status" value="1"/>
</dbReference>
<organism evidence="8 9">
    <name type="scientific">Varibaculum cambriense</name>
    <dbReference type="NCBI Taxonomy" id="184870"/>
    <lineage>
        <taxon>Bacteria</taxon>
        <taxon>Bacillati</taxon>
        <taxon>Actinomycetota</taxon>
        <taxon>Actinomycetes</taxon>
        <taxon>Actinomycetales</taxon>
        <taxon>Actinomycetaceae</taxon>
        <taxon>Varibaculum</taxon>
    </lineage>
</organism>
<proteinExistence type="predicted"/>
<dbReference type="RefSeq" id="WP_238128178.1">
    <property type="nucleotide sequence ID" value="NZ_JAKNHJ010000013.1"/>
</dbReference>
<keyword evidence="2" id="KW-0964">Secreted</keyword>